<comment type="caution">
    <text evidence="2">The sequence shown here is derived from an EMBL/GenBank/DDBJ whole genome shotgun (WGS) entry which is preliminary data.</text>
</comment>
<sequence length="202" mass="23869">MNEVELFNKMKGIGETPQFSIVFGEDSEHSRKIAEHKEWLQRIRHERPSTKMPYKVGIYIRYFNQTKYEDYLLYHKKQFADTVDLCPNWALVDFYIDEGSSTPNMESSPEWSRLLNDCFDKKVDLIITQKVSNVSKRIHEISLCARLLAAQNHPIGIYFISEDIFTLASYYQQDLRDTYFLPSPDWQALFDDENKVRGILHD</sequence>
<evidence type="ECO:0000313" key="2">
    <source>
        <dbReference type="EMBL" id="KXL52948.1"/>
    </source>
</evidence>
<dbReference type="RefSeq" id="WP_066086817.1">
    <property type="nucleotide sequence ID" value="NZ_LRVM01000004.1"/>
</dbReference>
<keyword evidence="3" id="KW-1185">Reference proteome</keyword>
<organism evidence="2 3">
    <name type="scientific">Anaerotignum neopropionicum</name>
    <dbReference type="NCBI Taxonomy" id="36847"/>
    <lineage>
        <taxon>Bacteria</taxon>
        <taxon>Bacillati</taxon>
        <taxon>Bacillota</taxon>
        <taxon>Clostridia</taxon>
        <taxon>Lachnospirales</taxon>
        <taxon>Anaerotignaceae</taxon>
        <taxon>Anaerotignum</taxon>
    </lineage>
</organism>
<dbReference type="InterPro" id="IPR006119">
    <property type="entry name" value="Resolv_N"/>
</dbReference>
<evidence type="ECO:0000313" key="3">
    <source>
        <dbReference type="Proteomes" id="UP000070539"/>
    </source>
</evidence>
<dbReference type="InterPro" id="IPR036162">
    <property type="entry name" value="Resolvase-like_N_sf"/>
</dbReference>
<feature type="domain" description="Resolvase/invertase-type recombinase catalytic" evidence="1">
    <location>
        <begin position="56"/>
        <end position="179"/>
    </location>
</feature>
<accession>A0A136WEJ4</accession>
<dbReference type="GO" id="GO:0003677">
    <property type="term" value="F:DNA binding"/>
    <property type="evidence" value="ECO:0007669"/>
    <property type="project" value="InterPro"/>
</dbReference>
<dbReference type="PATRIC" id="fig|36847.3.peg.1733"/>
<dbReference type="OrthoDB" id="9784557at2"/>
<name>A0A136WEJ4_9FIRM</name>
<dbReference type="GO" id="GO:0000150">
    <property type="term" value="F:DNA strand exchange activity"/>
    <property type="evidence" value="ECO:0007669"/>
    <property type="project" value="InterPro"/>
</dbReference>
<dbReference type="AlphaFoldDB" id="A0A136WEJ4"/>
<dbReference type="STRING" id="36847.CLNEO_14900"/>
<reference evidence="2 3" key="1">
    <citation type="submission" date="2016-01" db="EMBL/GenBank/DDBJ databases">
        <title>Genome sequence of Clostridium neopropionicum X4, DSM-3847.</title>
        <authorList>
            <person name="Poehlein A."/>
            <person name="Beck M.H."/>
            <person name="Bengelsdorf F.R."/>
            <person name="Daniel R."/>
            <person name="Duerre P."/>
        </authorList>
    </citation>
    <scope>NUCLEOTIDE SEQUENCE [LARGE SCALE GENOMIC DNA]</scope>
    <source>
        <strain evidence="2 3">DSM-3847</strain>
    </source>
</reference>
<dbReference type="EMBL" id="LRVM01000004">
    <property type="protein sequence ID" value="KXL52948.1"/>
    <property type="molecule type" value="Genomic_DNA"/>
</dbReference>
<dbReference type="Proteomes" id="UP000070539">
    <property type="component" value="Unassembled WGS sequence"/>
</dbReference>
<protein>
    <recommendedName>
        <fullName evidence="1">Resolvase/invertase-type recombinase catalytic domain-containing protein</fullName>
    </recommendedName>
</protein>
<gene>
    <name evidence="2" type="ORF">CLNEO_14900</name>
</gene>
<evidence type="ECO:0000259" key="1">
    <source>
        <dbReference type="SMART" id="SM00857"/>
    </source>
</evidence>
<dbReference type="SUPFAM" id="SSF53041">
    <property type="entry name" value="Resolvase-like"/>
    <property type="match status" value="1"/>
</dbReference>
<proteinExistence type="predicted"/>
<dbReference type="SMART" id="SM00857">
    <property type="entry name" value="Resolvase"/>
    <property type="match status" value="1"/>
</dbReference>
<dbReference type="Gene3D" id="3.40.50.1390">
    <property type="entry name" value="Resolvase, N-terminal catalytic domain"/>
    <property type="match status" value="1"/>
</dbReference>